<evidence type="ECO:0000313" key="2">
    <source>
        <dbReference type="Proteomes" id="UP001197093"/>
    </source>
</evidence>
<dbReference type="AlphaFoldDB" id="A0AAD4F682"/>
<reference evidence="1" key="1">
    <citation type="submission" date="2023-02" db="EMBL/GenBank/DDBJ databases">
        <authorList>
            <person name="Palmer J.M."/>
        </authorList>
    </citation>
    <scope>NUCLEOTIDE SEQUENCE</scope>
    <source>
        <strain evidence="1">FW57</strain>
    </source>
</reference>
<dbReference type="Proteomes" id="UP001197093">
    <property type="component" value="Unassembled WGS sequence"/>
</dbReference>
<evidence type="ECO:0000313" key="1">
    <source>
        <dbReference type="EMBL" id="KAG7293879.1"/>
    </source>
</evidence>
<dbReference type="EMBL" id="JAHCVI010000001">
    <property type="protein sequence ID" value="KAG7293879.1"/>
    <property type="molecule type" value="Genomic_DNA"/>
</dbReference>
<protein>
    <submittedName>
        <fullName evidence="1">Uncharacterized protein</fullName>
    </submittedName>
</protein>
<sequence>MSTLPSPDTALTVTVTSCAAATEETVTVTIQFCSTCAPSVYTGTVPGYTPGGPCHGCTPYATVSGSPSSCTETDSAGVAETTTTTTATSTSTYYRSEYWYRHGYDGSDAYVE</sequence>
<gene>
    <name evidence="1" type="ORF">NEMBOFW57_003939</name>
</gene>
<name>A0AAD4F682_9PEZI</name>
<accession>A0AAD4F682</accession>
<proteinExistence type="predicted"/>
<comment type="caution">
    <text evidence="1">The sequence shown here is derived from an EMBL/GenBank/DDBJ whole genome shotgun (WGS) entry which is preliminary data.</text>
</comment>
<keyword evidence="2" id="KW-1185">Reference proteome</keyword>
<organism evidence="1 2">
    <name type="scientific">Staphylotrichum longicolle</name>
    <dbReference type="NCBI Taxonomy" id="669026"/>
    <lineage>
        <taxon>Eukaryota</taxon>
        <taxon>Fungi</taxon>
        <taxon>Dikarya</taxon>
        <taxon>Ascomycota</taxon>
        <taxon>Pezizomycotina</taxon>
        <taxon>Sordariomycetes</taxon>
        <taxon>Sordariomycetidae</taxon>
        <taxon>Sordariales</taxon>
        <taxon>Chaetomiaceae</taxon>
        <taxon>Staphylotrichum</taxon>
    </lineage>
</organism>